<dbReference type="InterPro" id="IPR058624">
    <property type="entry name" value="MdtA-like_HH"/>
</dbReference>
<dbReference type="GO" id="GO:0015562">
    <property type="term" value="F:efflux transmembrane transporter activity"/>
    <property type="evidence" value="ECO:0007669"/>
    <property type="project" value="TreeGrafter"/>
</dbReference>
<evidence type="ECO:0000313" key="8">
    <source>
        <dbReference type="Proteomes" id="UP000277811"/>
    </source>
</evidence>
<accession>A0A498RAL5</accession>
<dbReference type="Pfam" id="PF25876">
    <property type="entry name" value="HH_MFP_RND"/>
    <property type="match status" value="1"/>
</dbReference>
<dbReference type="Gene3D" id="1.10.287.470">
    <property type="entry name" value="Helix hairpin bin"/>
    <property type="match status" value="1"/>
</dbReference>
<keyword evidence="8" id="KW-1185">Reference proteome</keyword>
<comment type="similarity">
    <text evidence="1">Belongs to the membrane fusion protein (MFP) (TC 8.A.1) family.</text>
</comment>
<feature type="transmembrane region" description="Helical" evidence="3">
    <location>
        <begin position="30"/>
        <end position="48"/>
    </location>
</feature>
<evidence type="ECO:0000256" key="2">
    <source>
        <dbReference type="SAM" id="Coils"/>
    </source>
</evidence>
<keyword evidence="2" id="KW-0175">Coiled coil</keyword>
<dbReference type="GO" id="GO:1990281">
    <property type="term" value="C:efflux pump complex"/>
    <property type="evidence" value="ECO:0007669"/>
    <property type="project" value="TreeGrafter"/>
</dbReference>
<name>A0A498RAL5_9FIRM</name>
<protein>
    <submittedName>
        <fullName evidence="7">Rnd efflux pump membrane fusion protein barrel-sandwich domain</fullName>
    </submittedName>
</protein>
<dbReference type="InterPro" id="IPR058625">
    <property type="entry name" value="MdtA-like_BSH"/>
</dbReference>
<dbReference type="SUPFAM" id="SSF111369">
    <property type="entry name" value="HlyD-like secretion proteins"/>
    <property type="match status" value="1"/>
</dbReference>
<organism evidence="7 8">
    <name type="scientific">Lucifera butyrica</name>
    <dbReference type="NCBI Taxonomy" id="1351585"/>
    <lineage>
        <taxon>Bacteria</taxon>
        <taxon>Bacillati</taxon>
        <taxon>Bacillota</taxon>
        <taxon>Negativicutes</taxon>
        <taxon>Veillonellales</taxon>
        <taxon>Veillonellaceae</taxon>
        <taxon>Lucifera</taxon>
    </lineage>
</organism>
<feature type="coiled-coil region" evidence="2">
    <location>
        <begin position="137"/>
        <end position="164"/>
    </location>
</feature>
<keyword evidence="3" id="KW-0812">Transmembrane</keyword>
<dbReference type="Gene3D" id="2.40.50.100">
    <property type="match status" value="1"/>
</dbReference>
<evidence type="ECO:0000256" key="1">
    <source>
        <dbReference type="ARBA" id="ARBA00009477"/>
    </source>
</evidence>
<sequence length="410" mass="44541">MNWIKAIMAKLVQSVGQSGLLRYLAGNRRLKYGVPVLLAFGALGIWLYRTGSIGPAKVVAAKAEIGTLKPTVFGIGTVQAKMTYNVGPVQTGKILKLYVDQGDSVKAGQVIGEIDPVDMDQRIASYYAALVSSQHDTAVAQAQIEQAKSQNQLAQAEIERYTQLFEQGAISKESLDTQENNAKVAQAVVDSALSNYQSTQSKMVKAEADYQGQIEQKKNLLLISPVDGVVTARNMEEGSTAVAGQAVYNIIDLRTLWVQTRIDQTQFNGIALGQTAEIVLRSNQSQRLAGKIVRLESQGDTVTEERLVDVKITNTPNNVFLGDLADVTISLPDAVNALYVPANAVKSENGRDGVWVIRDGRAYYRTVKTGVKTMDGNVQILNGLEQGDTVIVYSRSKITDGTRVRMVSEL</sequence>
<proteinExistence type="inferred from homology"/>
<dbReference type="RefSeq" id="WP_122629393.1">
    <property type="nucleotide sequence ID" value="NZ_UPPP01000093.1"/>
</dbReference>
<dbReference type="EMBL" id="UPPP01000093">
    <property type="protein sequence ID" value="VBB08524.1"/>
    <property type="molecule type" value="Genomic_DNA"/>
</dbReference>
<reference evidence="7 8" key="1">
    <citation type="submission" date="2018-06" db="EMBL/GenBank/DDBJ databases">
        <authorList>
            <person name="Strepis N."/>
        </authorList>
    </citation>
    <scope>NUCLEOTIDE SEQUENCE [LARGE SCALE GENOMIC DNA]</scope>
    <source>
        <strain evidence="7">LUCI</strain>
    </source>
</reference>
<keyword evidence="3" id="KW-0472">Membrane</keyword>
<keyword evidence="3" id="KW-1133">Transmembrane helix</keyword>
<dbReference type="Proteomes" id="UP000277811">
    <property type="component" value="Unassembled WGS sequence"/>
</dbReference>
<dbReference type="PANTHER" id="PTHR30469">
    <property type="entry name" value="MULTIDRUG RESISTANCE PROTEIN MDTA"/>
    <property type="match status" value="1"/>
</dbReference>
<dbReference type="PANTHER" id="PTHR30469:SF33">
    <property type="entry name" value="SLR1207 PROTEIN"/>
    <property type="match status" value="1"/>
</dbReference>
<dbReference type="Pfam" id="PF25989">
    <property type="entry name" value="YknX_C"/>
    <property type="match status" value="1"/>
</dbReference>
<dbReference type="Pfam" id="PF25917">
    <property type="entry name" value="BSH_RND"/>
    <property type="match status" value="1"/>
</dbReference>
<feature type="domain" description="Multidrug resistance protein MdtA-like barrel-sandwich hybrid" evidence="5">
    <location>
        <begin position="85"/>
        <end position="251"/>
    </location>
</feature>
<evidence type="ECO:0000259" key="6">
    <source>
        <dbReference type="Pfam" id="PF25989"/>
    </source>
</evidence>
<dbReference type="InterPro" id="IPR006143">
    <property type="entry name" value="RND_pump_MFP"/>
</dbReference>
<gene>
    <name evidence="7" type="ORF">LUCI_3802</name>
</gene>
<dbReference type="InterPro" id="IPR058637">
    <property type="entry name" value="YknX-like_C"/>
</dbReference>
<dbReference type="NCBIfam" id="TIGR01730">
    <property type="entry name" value="RND_mfp"/>
    <property type="match status" value="1"/>
</dbReference>
<feature type="domain" description="Multidrug resistance protein MdtA-like alpha-helical hairpin" evidence="4">
    <location>
        <begin position="138"/>
        <end position="192"/>
    </location>
</feature>
<feature type="domain" description="YknX-like C-terminal permuted SH3-like" evidence="6">
    <location>
        <begin position="338"/>
        <end position="405"/>
    </location>
</feature>
<evidence type="ECO:0000256" key="3">
    <source>
        <dbReference type="SAM" id="Phobius"/>
    </source>
</evidence>
<evidence type="ECO:0000259" key="4">
    <source>
        <dbReference type="Pfam" id="PF25876"/>
    </source>
</evidence>
<evidence type="ECO:0000259" key="5">
    <source>
        <dbReference type="Pfam" id="PF25917"/>
    </source>
</evidence>
<dbReference type="Gene3D" id="2.40.420.20">
    <property type="match status" value="1"/>
</dbReference>
<dbReference type="OrthoDB" id="9810430at2"/>
<dbReference type="AlphaFoldDB" id="A0A498RAL5"/>
<evidence type="ECO:0000313" key="7">
    <source>
        <dbReference type="EMBL" id="VBB08524.1"/>
    </source>
</evidence>